<proteinExistence type="predicted"/>
<evidence type="ECO:0000256" key="1">
    <source>
        <dbReference type="SAM" id="MobiDB-lite"/>
    </source>
</evidence>
<reference evidence="2" key="2">
    <citation type="submission" date="2018-03" db="EMBL/GenBank/DDBJ databases">
        <title>The Triticum urartu genome reveals the dynamic nature of wheat genome evolution.</title>
        <authorList>
            <person name="Ling H."/>
            <person name="Ma B."/>
            <person name="Shi X."/>
            <person name="Liu H."/>
            <person name="Dong L."/>
            <person name="Sun H."/>
            <person name="Cao Y."/>
            <person name="Gao Q."/>
            <person name="Zheng S."/>
            <person name="Li Y."/>
            <person name="Yu Y."/>
            <person name="Du H."/>
            <person name="Qi M."/>
            <person name="Li Y."/>
            <person name="Yu H."/>
            <person name="Cui Y."/>
            <person name="Wang N."/>
            <person name="Chen C."/>
            <person name="Wu H."/>
            <person name="Zhao Y."/>
            <person name="Zhang J."/>
            <person name="Li Y."/>
            <person name="Zhou W."/>
            <person name="Zhang B."/>
            <person name="Hu W."/>
            <person name="Eijk M."/>
            <person name="Tang J."/>
            <person name="Witsenboer H."/>
            <person name="Zhao S."/>
            <person name="Li Z."/>
            <person name="Zhang A."/>
            <person name="Wang D."/>
            <person name="Liang C."/>
        </authorList>
    </citation>
    <scope>NUCLEOTIDE SEQUENCE [LARGE SCALE GENOMIC DNA]</scope>
    <source>
        <strain evidence="2">cv. G1812</strain>
    </source>
</reference>
<dbReference type="EnsemblPlants" id="TuG1812G0600003920.01.T02">
    <property type="protein sequence ID" value="TuG1812G0600003920.01.T02"/>
    <property type="gene ID" value="TuG1812G0600003920.01"/>
</dbReference>
<dbReference type="AlphaFoldDB" id="A0A8R7V009"/>
<dbReference type="Proteomes" id="UP000015106">
    <property type="component" value="Chromosome 6"/>
</dbReference>
<dbReference type="EnsemblPlants" id="TuG1812G0600003920.01.T01">
    <property type="protein sequence ID" value="TuG1812G0600003920.01.T01"/>
    <property type="gene ID" value="TuG1812G0600003920.01"/>
</dbReference>
<feature type="compositionally biased region" description="Low complexity" evidence="1">
    <location>
        <begin position="57"/>
        <end position="70"/>
    </location>
</feature>
<feature type="region of interest" description="Disordered" evidence="1">
    <location>
        <begin position="38"/>
        <end position="124"/>
    </location>
</feature>
<feature type="compositionally biased region" description="Basic residues" evidence="1">
    <location>
        <begin position="80"/>
        <end position="95"/>
    </location>
</feature>
<dbReference type="Gramene" id="TuG1812G0600003920.01.T01">
    <property type="protein sequence ID" value="TuG1812G0600003920.01.T01"/>
    <property type="gene ID" value="TuG1812G0600003920.01"/>
</dbReference>
<keyword evidence="3" id="KW-1185">Reference proteome</keyword>
<dbReference type="Gramene" id="TuG1812G0600003920.01.T02">
    <property type="protein sequence ID" value="TuG1812G0600003920.01.T02"/>
    <property type="gene ID" value="TuG1812G0600003920.01"/>
</dbReference>
<accession>A0A8R7V009</accession>
<organism evidence="2 3">
    <name type="scientific">Triticum urartu</name>
    <name type="common">Red wild einkorn</name>
    <name type="synonym">Crithodium urartu</name>
    <dbReference type="NCBI Taxonomy" id="4572"/>
    <lineage>
        <taxon>Eukaryota</taxon>
        <taxon>Viridiplantae</taxon>
        <taxon>Streptophyta</taxon>
        <taxon>Embryophyta</taxon>
        <taxon>Tracheophyta</taxon>
        <taxon>Spermatophyta</taxon>
        <taxon>Magnoliopsida</taxon>
        <taxon>Liliopsida</taxon>
        <taxon>Poales</taxon>
        <taxon>Poaceae</taxon>
        <taxon>BOP clade</taxon>
        <taxon>Pooideae</taxon>
        <taxon>Triticodae</taxon>
        <taxon>Triticeae</taxon>
        <taxon>Triticinae</taxon>
        <taxon>Triticum</taxon>
    </lineage>
</organism>
<sequence length="124" mass="13910">MKSRTSSTPLPHFSIASPYSEEPRLLLAHLLLPELSPSAGGVPDRAPIRGPPLRRTVVSGRRPPLVRRLGLPPPGAAAAPHRHRRAPRRRRLRWRRQQDLHRAPRPPHHPLPGFDRSGSHIVVN</sequence>
<evidence type="ECO:0000313" key="3">
    <source>
        <dbReference type="Proteomes" id="UP000015106"/>
    </source>
</evidence>
<reference evidence="3" key="1">
    <citation type="journal article" date="2013" name="Nature">
        <title>Draft genome of the wheat A-genome progenitor Triticum urartu.</title>
        <authorList>
            <person name="Ling H.Q."/>
            <person name="Zhao S."/>
            <person name="Liu D."/>
            <person name="Wang J."/>
            <person name="Sun H."/>
            <person name="Zhang C."/>
            <person name="Fan H."/>
            <person name="Li D."/>
            <person name="Dong L."/>
            <person name="Tao Y."/>
            <person name="Gao C."/>
            <person name="Wu H."/>
            <person name="Li Y."/>
            <person name="Cui Y."/>
            <person name="Guo X."/>
            <person name="Zheng S."/>
            <person name="Wang B."/>
            <person name="Yu K."/>
            <person name="Liang Q."/>
            <person name="Yang W."/>
            <person name="Lou X."/>
            <person name="Chen J."/>
            <person name="Feng M."/>
            <person name="Jian J."/>
            <person name="Zhang X."/>
            <person name="Luo G."/>
            <person name="Jiang Y."/>
            <person name="Liu J."/>
            <person name="Wang Z."/>
            <person name="Sha Y."/>
            <person name="Zhang B."/>
            <person name="Wu H."/>
            <person name="Tang D."/>
            <person name="Shen Q."/>
            <person name="Xue P."/>
            <person name="Zou S."/>
            <person name="Wang X."/>
            <person name="Liu X."/>
            <person name="Wang F."/>
            <person name="Yang Y."/>
            <person name="An X."/>
            <person name="Dong Z."/>
            <person name="Zhang K."/>
            <person name="Zhang X."/>
            <person name="Luo M.C."/>
            <person name="Dvorak J."/>
            <person name="Tong Y."/>
            <person name="Wang J."/>
            <person name="Yang H."/>
            <person name="Li Z."/>
            <person name="Wang D."/>
            <person name="Zhang A."/>
            <person name="Wang J."/>
        </authorList>
    </citation>
    <scope>NUCLEOTIDE SEQUENCE</scope>
    <source>
        <strain evidence="3">cv. G1812</strain>
    </source>
</reference>
<name>A0A8R7V009_TRIUA</name>
<protein>
    <submittedName>
        <fullName evidence="2">Uncharacterized protein</fullName>
    </submittedName>
</protein>
<evidence type="ECO:0000313" key="2">
    <source>
        <dbReference type="EnsemblPlants" id="TuG1812G0600003920.01.T01"/>
    </source>
</evidence>
<reference evidence="2" key="3">
    <citation type="submission" date="2022-06" db="UniProtKB">
        <authorList>
            <consortium name="EnsemblPlants"/>
        </authorList>
    </citation>
    <scope>IDENTIFICATION</scope>
</reference>